<dbReference type="AlphaFoldDB" id="A0A8E0QVH9"/>
<keyword evidence="6" id="KW-0999">Mitochondrion inner membrane</keyword>
<dbReference type="PROSITE" id="PS50920">
    <property type="entry name" value="SOLCAR"/>
    <property type="match status" value="1"/>
</dbReference>
<evidence type="ECO:0000313" key="12">
    <source>
        <dbReference type="EMBL" id="GIC92237.1"/>
    </source>
</evidence>
<evidence type="ECO:0000256" key="5">
    <source>
        <dbReference type="ARBA" id="ARBA00022737"/>
    </source>
</evidence>
<dbReference type="SUPFAM" id="SSF103506">
    <property type="entry name" value="Mitochondrial carrier"/>
    <property type="match status" value="1"/>
</dbReference>
<comment type="similarity">
    <text evidence="2 11">Belongs to the mitochondrial carrier (TC 2.A.29) family.</text>
</comment>
<proteinExistence type="inferred from homology"/>
<dbReference type="Gene3D" id="1.50.40.10">
    <property type="entry name" value="Mitochondrial carrier domain"/>
    <property type="match status" value="1"/>
</dbReference>
<keyword evidence="5" id="KW-0677">Repeat</keyword>
<evidence type="ECO:0000256" key="11">
    <source>
        <dbReference type="RuleBase" id="RU000488"/>
    </source>
</evidence>
<evidence type="ECO:0000256" key="9">
    <source>
        <dbReference type="ARBA" id="ARBA00023136"/>
    </source>
</evidence>
<feature type="repeat" description="Solcar" evidence="10">
    <location>
        <begin position="10"/>
        <end position="97"/>
    </location>
</feature>
<dbReference type="GO" id="GO:0000064">
    <property type="term" value="F:L-ornithine transmembrane transporter activity"/>
    <property type="evidence" value="ECO:0007669"/>
    <property type="project" value="TreeGrafter"/>
</dbReference>
<evidence type="ECO:0000256" key="8">
    <source>
        <dbReference type="ARBA" id="ARBA00023128"/>
    </source>
</evidence>
<evidence type="ECO:0000256" key="10">
    <source>
        <dbReference type="PROSITE-ProRule" id="PRU00282"/>
    </source>
</evidence>
<keyword evidence="4 10" id="KW-0812">Transmembrane</keyword>
<organism evidence="12 13">
    <name type="scientific">Aspergillus udagawae</name>
    <dbReference type="NCBI Taxonomy" id="91492"/>
    <lineage>
        <taxon>Eukaryota</taxon>
        <taxon>Fungi</taxon>
        <taxon>Dikarya</taxon>
        <taxon>Ascomycota</taxon>
        <taxon>Pezizomycotina</taxon>
        <taxon>Eurotiomycetes</taxon>
        <taxon>Eurotiomycetidae</taxon>
        <taxon>Eurotiales</taxon>
        <taxon>Aspergillaceae</taxon>
        <taxon>Aspergillus</taxon>
        <taxon>Aspergillus subgen. Fumigati</taxon>
    </lineage>
</organism>
<dbReference type="InterPro" id="IPR018108">
    <property type="entry name" value="MCP_transmembrane"/>
</dbReference>
<dbReference type="EMBL" id="BBXM02000007">
    <property type="protein sequence ID" value="GIC92237.1"/>
    <property type="molecule type" value="Genomic_DNA"/>
</dbReference>
<keyword evidence="3 11" id="KW-0813">Transport</keyword>
<evidence type="ECO:0000256" key="3">
    <source>
        <dbReference type="ARBA" id="ARBA00022448"/>
    </source>
</evidence>
<comment type="caution">
    <text evidence="12">The sequence shown here is derived from an EMBL/GenBank/DDBJ whole genome shotgun (WGS) entry which is preliminary data.</text>
</comment>
<dbReference type="GO" id="GO:1990575">
    <property type="term" value="P:mitochondrial L-ornithine transmembrane transport"/>
    <property type="evidence" value="ECO:0007669"/>
    <property type="project" value="TreeGrafter"/>
</dbReference>
<reference evidence="12" key="1">
    <citation type="journal article" date="2015" name="Genome Announc.">
        <title>Draft Genome Sequence of the Pathogenic Filamentous Fungus Aspergillus udagawae Strain IFM 46973T.</title>
        <authorList>
            <person name="Kusuya Y."/>
            <person name="Takahashi-Nakaguchi A."/>
            <person name="Takahashi H."/>
            <person name="Yaguchi T."/>
        </authorList>
    </citation>
    <scope>NUCLEOTIDE SEQUENCE</scope>
    <source>
        <strain evidence="12">IFM 46973</strain>
    </source>
</reference>
<evidence type="ECO:0000256" key="4">
    <source>
        <dbReference type="ARBA" id="ARBA00022692"/>
    </source>
</evidence>
<sequence>MENEQRDEIASWKIAGCGALTGQILWAANYPFDLVKSKMQADRFGKERKYRNMRSVIWHTWCTDGWRGFYRGLGPTLLRAVPVSAGTFAVVETVRKAA</sequence>
<evidence type="ECO:0000313" key="13">
    <source>
        <dbReference type="Proteomes" id="UP000036893"/>
    </source>
</evidence>
<dbReference type="GeneID" id="66996180"/>
<evidence type="ECO:0000256" key="6">
    <source>
        <dbReference type="ARBA" id="ARBA00022792"/>
    </source>
</evidence>
<name>A0A8E0QVH9_9EURO</name>
<keyword evidence="7" id="KW-1133">Transmembrane helix</keyword>
<dbReference type="RefSeq" id="XP_043149503.1">
    <property type="nucleotide sequence ID" value="XM_043293568.1"/>
</dbReference>
<evidence type="ECO:0000256" key="7">
    <source>
        <dbReference type="ARBA" id="ARBA00022989"/>
    </source>
</evidence>
<reference evidence="12" key="2">
    <citation type="submission" date="2021-01" db="EMBL/GenBank/DDBJ databases">
        <title>Pan-genome distribution and transcriptional activeness of fungal secondary metabolism genes in Aspergillus section Fumigati.</title>
        <authorList>
            <person name="Takahashi H."/>
            <person name="Umemura M."/>
            <person name="Ninomiya A."/>
            <person name="Kusuya Y."/>
            <person name="Urayama S."/>
            <person name="Shimizu M."/>
            <person name="Watanabe A."/>
            <person name="Kamei K."/>
            <person name="Yaguchi T."/>
            <person name="Hagiwara D."/>
        </authorList>
    </citation>
    <scope>NUCLEOTIDE SEQUENCE</scope>
    <source>
        <strain evidence="12">IFM 46973</strain>
    </source>
</reference>
<dbReference type="PANTHER" id="PTHR45624">
    <property type="entry name" value="MITOCHONDRIAL BASIC AMINO ACIDS TRANSPORTER-RELATED"/>
    <property type="match status" value="1"/>
</dbReference>
<comment type="subcellular location">
    <subcellularLocation>
        <location evidence="1">Mitochondrion membrane</location>
        <topology evidence="1">Multi-pass membrane protein</topology>
    </subcellularLocation>
</comment>
<protein>
    <submittedName>
        <fullName evidence="12">Uncharacterized protein</fullName>
    </submittedName>
</protein>
<accession>A0A8E0QVH9</accession>
<dbReference type="InterPro" id="IPR050567">
    <property type="entry name" value="Mitochondrial_Carrier"/>
</dbReference>
<gene>
    <name evidence="12" type="ORF">Aud_008703</name>
</gene>
<keyword evidence="9 10" id="KW-0472">Membrane</keyword>
<dbReference type="PANTHER" id="PTHR45624:SF12">
    <property type="entry name" value="MITOCHONDRIAL ORNITHINE TRANSPORTER 1"/>
    <property type="match status" value="1"/>
</dbReference>
<dbReference type="Pfam" id="PF00153">
    <property type="entry name" value="Mito_carr"/>
    <property type="match status" value="1"/>
</dbReference>
<keyword evidence="8" id="KW-0496">Mitochondrion</keyword>
<evidence type="ECO:0000256" key="2">
    <source>
        <dbReference type="ARBA" id="ARBA00006375"/>
    </source>
</evidence>
<dbReference type="Proteomes" id="UP000036893">
    <property type="component" value="Unassembled WGS sequence"/>
</dbReference>
<dbReference type="InterPro" id="IPR023395">
    <property type="entry name" value="MCP_dom_sf"/>
</dbReference>
<dbReference type="GO" id="GO:0031966">
    <property type="term" value="C:mitochondrial membrane"/>
    <property type="evidence" value="ECO:0007669"/>
    <property type="project" value="UniProtKB-SubCell"/>
</dbReference>
<evidence type="ECO:0000256" key="1">
    <source>
        <dbReference type="ARBA" id="ARBA00004225"/>
    </source>
</evidence>